<name>A0A1E5XRC9_9HYPH</name>
<feature type="signal peptide" evidence="2">
    <location>
        <begin position="1"/>
        <end position="25"/>
    </location>
</feature>
<dbReference type="Pfam" id="PF10988">
    <property type="entry name" value="DUF2807"/>
    <property type="match status" value="1"/>
</dbReference>
<evidence type="ECO:0000256" key="1">
    <source>
        <dbReference type="SAM" id="MobiDB-lite"/>
    </source>
</evidence>
<dbReference type="RefSeq" id="WP_069909790.1">
    <property type="nucleotide sequence ID" value="NZ_LAJE02000173.1"/>
</dbReference>
<organism evidence="4 5">
    <name type="scientific">Devosia insulae DS-56</name>
    <dbReference type="NCBI Taxonomy" id="1116389"/>
    <lineage>
        <taxon>Bacteria</taxon>
        <taxon>Pseudomonadati</taxon>
        <taxon>Pseudomonadota</taxon>
        <taxon>Alphaproteobacteria</taxon>
        <taxon>Hyphomicrobiales</taxon>
        <taxon>Devosiaceae</taxon>
        <taxon>Devosia</taxon>
    </lineage>
</organism>
<evidence type="ECO:0000259" key="3">
    <source>
        <dbReference type="Pfam" id="PF10988"/>
    </source>
</evidence>
<protein>
    <recommendedName>
        <fullName evidence="3">Putative auto-transporter adhesin head GIN domain-containing protein</fullName>
    </recommendedName>
</protein>
<dbReference type="EMBL" id="LAJE02000173">
    <property type="protein sequence ID" value="OEO31054.1"/>
    <property type="molecule type" value="Genomic_DNA"/>
</dbReference>
<evidence type="ECO:0000313" key="5">
    <source>
        <dbReference type="Proteomes" id="UP000095463"/>
    </source>
</evidence>
<sequence>MTKPLFTTILLLGGIAALSVSPSLAASKTYDRAAFTGVDIGSSLDARIEIGPIQSIRAETADQVNLDKLHVEVVNGRLRAFMERSVWDLVSFSDPHVAITIVTPSLDALSASAAAEVIASGMTGSKLTVEVSSSADIKVAHIDTQSIAISASSAGTLDLDGACVSGTVQISSGASISGAALECVDLNIEASSGASGVLFASGQVNAQVSSGANIQLAGHPDHVDDEVSSGADVDVLR</sequence>
<proteinExistence type="predicted"/>
<dbReference type="AlphaFoldDB" id="A0A1E5XRC9"/>
<feature type="region of interest" description="Disordered" evidence="1">
    <location>
        <begin position="217"/>
        <end position="237"/>
    </location>
</feature>
<comment type="caution">
    <text evidence="4">The sequence shown here is derived from an EMBL/GenBank/DDBJ whole genome shotgun (WGS) entry which is preliminary data.</text>
</comment>
<accession>A0A1E5XRC9</accession>
<evidence type="ECO:0000256" key="2">
    <source>
        <dbReference type="SAM" id="SignalP"/>
    </source>
</evidence>
<dbReference type="Gene3D" id="2.160.20.120">
    <property type="match status" value="1"/>
</dbReference>
<reference evidence="4 5" key="1">
    <citation type="journal article" date="2015" name="Genome Announc.">
        <title>Genome Assemblies of Three Soil-Associated Devosia species: D. insulae, D. limi, and D. soli.</title>
        <authorList>
            <person name="Hassan Y.I."/>
            <person name="Lepp D."/>
            <person name="Zhou T."/>
        </authorList>
    </citation>
    <scope>NUCLEOTIDE SEQUENCE [LARGE SCALE GENOMIC DNA]</scope>
    <source>
        <strain evidence="4 5">DS-56</strain>
    </source>
</reference>
<dbReference type="Proteomes" id="UP000095463">
    <property type="component" value="Unassembled WGS sequence"/>
</dbReference>
<feature type="chain" id="PRO_5009190421" description="Putative auto-transporter adhesin head GIN domain-containing protein" evidence="2">
    <location>
        <begin position="26"/>
        <end position="237"/>
    </location>
</feature>
<keyword evidence="5" id="KW-1185">Reference proteome</keyword>
<gene>
    <name evidence="4" type="ORF">VW23_018370</name>
</gene>
<keyword evidence="2" id="KW-0732">Signal</keyword>
<dbReference type="InterPro" id="IPR021255">
    <property type="entry name" value="DUF2807"/>
</dbReference>
<evidence type="ECO:0000313" key="4">
    <source>
        <dbReference type="EMBL" id="OEO31054.1"/>
    </source>
</evidence>
<feature type="domain" description="Putative auto-transporter adhesin head GIN" evidence="3">
    <location>
        <begin position="34"/>
        <end position="220"/>
    </location>
</feature>